<dbReference type="PANTHER" id="PTHR47843">
    <property type="entry name" value="BTB DOMAIN-CONTAINING PROTEIN-RELATED"/>
    <property type="match status" value="1"/>
</dbReference>
<dbReference type="AlphaFoldDB" id="A0A9W9BVK2"/>
<dbReference type="SMART" id="SM00225">
    <property type="entry name" value="BTB"/>
    <property type="match status" value="1"/>
</dbReference>
<dbReference type="OrthoDB" id="2421200at2759"/>
<gene>
    <name evidence="2" type="ORF">N0V87_009516</name>
</gene>
<dbReference type="EMBL" id="JAPEUV010000166">
    <property type="protein sequence ID" value="KAJ4331012.1"/>
    <property type="molecule type" value="Genomic_DNA"/>
</dbReference>
<dbReference type="Gene3D" id="3.30.710.10">
    <property type="entry name" value="Potassium Channel Kv1.1, Chain A"/>
    <property type="match status" value="1"/>
</dbReference>
<evidence type="ECO:0000259" key="1">
    <source>
        <dbReference type="PROSITE" id="PS50097"/>
    </source>
</evidence>
<evidence type="ECO:0000313" key="3">
    <source>
        <dbReference type="Proteomes" id="UP001140562"/>
    </source>
</evidence>
<feature type="domain" description="BTB" evidence="1">
    <location>
        <begin position="142"/>
        <end position="209"/>
    </location>
</feature>
<protein>
    <recommendedName>
        <fullName evidence="1">BTB domain-containing protein</fullName>
    </recommendedName>
</protein>
<evidence type="ECO:0000313" key="2">
    <source>
        <dbReference type="EMBL" id="KAJ4331012.1"/>
    </source>
</evidence>
<dbReference type="SUPFAM" id="SSF54695">
    <property type="entry name" value="POZ domain"/>
    <property type="match status" value="1"/>
</dbReference>
<name>A0A9W9BVK2_9PLEO</name>
<dbReference type="InterPro" id="IPR011333">
    <property type="entry name" value="SKP1/BTB/POZ_sf"/>
</dbReference>
<dbReference type="PANTHER" id="PTHR47843:SF2">
    <property type="entry name" value="BTB DOMAIN-CONTAINING PROTEIN"/>
    <property type="match status" value="1"/>
</dbReference>
<keyword evidence="3" id="KW-1185">Reference proteome</keyword>
<dbReference type="PROSITE" id="PS50097">
    <property type="entry name" value="BTB"/>
    <property type="match status" value="1"/>
</dbReference>
<accession>A0A9W9BVK2</accession>
<dbReference type="InterPro" id="IPR000210">
    <property type="entry name" value="BTB/POZ_dom"/>
</dbReference>
<reference evidence="2" key="1">
    <citation type="submission" date="2022-10" db="EMBL/GenBank/DDBJ databases">
        <title>Tapping the CABI collections for fungal endophytes: first genome assemblies for Collariella, Neodidymelliopsis, Ascochyta clinopodiicola, Didymella pomorum, Didymosphaeria variabile, Neocosmospora piperis and Neocucurbitaria cava.</title>
        <authorList>
            <person name="Hill R."/>
        </authorList>
    </citation>
    <scope>NUCLEOTIDE SEQUENCE</scope>
    <source>
        <strain evidence="2">IMI 360193</strain>
    </source>
</reference>
<proteinExistence type="predicted"/>
<comment type="caution">
    <text evidence="2">The sequence shown here is derived from an EMBL/GenBank/DDBJ whole genome shotgun (WGS) entry which is preliminary data.</text>
</comment>
<sequence length="294" mass="32488">MADDKKREAKRVAAENGVVNPSGAIVLAAAPMYLALVPLTSYLTKPDSIVQSLTHALIKLLPGVGVNSITAGRAIPALSALYLFWTFGASGAASAAGQAMAREDGLDNDHPRKHVHELEGLPLRLRSAHYALVENFPGATFATVIVDTEQARFVVHECLLTHHSEFFRAALTGRFKEAEEKAVALEEVEPATFGFIVHWLYNRHFPCREQSDDPATVNAFYHEEFPDHEASIELYIFGDKYNCRDLRKAAIDLLFTEVVTNNTGLIASVDGPRFPEPEAWRPLVSPFCRYDGRL</sequence>
<dbReference type="Pfam" id="PF00651">
    <property type="entry name" value="BTB"/>
    <property type="match status" value="1"/>
</dbReference>
<organism evidence="2 3">
    <name type="scientific">Didymella glomerata</name>
    <dbReference type="NCBI Taxonomy" id="749621"/>
    <lineage>
        <taxon>Eukaryota</taxon>
        <taxon>Fungi</taxon>
        <taxon>Dikarya</taxon>
        <taxon>Ascomycota</taxon>
        <taxon>Pezizomycotina</taxon>
        <taxon>Dothideomycetes</taxon>
        <taxon>Pleosporomycetidae</taxon>
        <taxon>Pleosporales</taxon>
        <taxon>Pleosporineae</taxon>
        <taxon>Didymellaceae</taxon>
        <taxon>Didymella</taxon>
    </lineage>
</organism>
<dbReference type="Proteomes" id="UP001140562">
    <property type="component" value="Unassembled WGS sequence"/>
</dbReference>